<dbReference type="SUPFAM" id="SSF53756">
    <property type="entry name" value="UDP-Glycosyltransferase/glycogen phosphorylase"/>
    <property type="match status" value="1"/>
</dbReference>
<comment type="caution">
    <text evidence="4">The sequence shown here is derived from an EMBL/GenBank/DDBJ whole genome shotgun (WGS) entry which is preliminary data.</text>
</comment>
<sequence length="494" mass="56637">MTHYFITSQIDDYTSAIEIAEIQRLHLFDDLGQQAYIVTKNHVRNAAETWRKLGIAGRVINLFQYFQGRQPSGEPIADTTTLIKQLTNLPIHDNVAWVDGKVRVQITMAGSEIYYVDYIDQWGFTDRRDFYEGNRLSYSEYFDDNGRLNSRAYYDQSGQVVIVLRYHGGANNQPVLSLIMLTHDGRHLQFDDLDQLMAYFLDCLAAADDDPRFYCDREDIAVKPFKLMQQPAKRYVILHSTFTENAQRNGKFYPYVKIISTMTDKLTGIISSTINEAADVHARIPGTKAYTVPVSYLPNERFNAHFDFSKRKPYQLIAVARVTKLKQLDHIIDITQSLHEIFPYIDLKIYGYEDSTSDPTTVNQLHRSVIDNHADSFIHFCGYVQDLTTVYETADLLVLTSQYEGFSMAVLEALGHGCPVVSYDINYGPSEMVKNGVNGQLIKPDDTKALFETIKHLLMNRDLLKIDSEQAMVPLHKFSEDAVKQDWLQVINEK</sequence>
<dbReference type="PANTHER" id="PTHR12526:SF629">
    <property type="entry name" value="TEICHURONIC ACID BIOSYNTHESIS GLYCOSYLTRANSFERASE TUAH-RELATED"/>
    <property type="match status" value="1"/>
</dbReference>
<dbReference type="Gene3D" id="3.40.50.2000">
    <property type="entry name" value="Glycogen Phosphorylase B"/>
    <property type="match status" value="3"/>
</dbReference>
<keyword evidence="2 4" id="KW-0808">Transferase</keyword>
<organism evidence="4 5">
    <name type="scientific">Lentilactobacillus rapi</name>
    <dbReference type="NCBI Taxonomy" id="481723"/>
    <lineage>
        <taxon>Bacteria</taxon>
        <taxon>Bacillati</taxon>
        <taxon>Bacillota</taxon>
        <taxon>Bacilli</taxon>
        <taxon>Lactobacillales</taxon>
        <taxon>Lactobacillaceae</taxon>
        <taxon>Lentilactobacillus</taxon>
    </lineage>
</organism>
<dbReference type="Proteomes" id="UP000321569">
    <property type="component" value="Unassembled WGS sequence"/>
</dbReference>
<evidence type="ECO:0000256" key="1">
    <source>
        <dbReference type="ARBA" id="ARBA00022676"/>
    </source>
</evidence>
<keyword evidence="1" id="KW-0328">Glycosyltransferase</keyword>
<protein>
    <submittedName>
        <fullName evidence="4">Poly(Glycerol-phosphate) alpha-glucosyltransferase</fullName>
    </submittedName>
</protein>
<dbReference type="GO" id="GO:0016757">
    <property type="term" value="F:glycosyltransferase activity"/>
    <property type="evidence" value="ECO:0007669"/>
    <property type="project" value="UniProtKB-KW"/>
</dbReference>
<dbReference type="RefSeq" id="WP_054748266.1">
    <property type="nucleotide sequence ID" value="NZ_BKAM01000010.1"/>
</dbReference>
<dbReference type="PANTHER" id="PTHR12526">
    <property type="entry name" value="GLYCOSYLTRANSFERASE"/>
    <property type="match status" value="1"/>
</dbReference>
<dbReference type="STRING" id="1423795.FD12_GL002643"/>
<accession>A0A512PLT8</accession>
<reference evidence="4 5" key="1">
    <citation type="submission" date="2019-07" db="EMBL/GenBank/DDBJ databases">
        <title>Whole genome shotgun sequence of Lactobacillus rapi NBRC 109618.</title>
        <authorList>
            <person name="Hosoyama A."/>
            <person name="Uohara A."/>
            <person name="Ohji S."/>
            <person name="Ichikawa N."/>
        </authorList>
    </citation>
    <scope>NUCLEOTIDE SEQUENCE [LARGE SCALE GENOMIC DNA]</scope>
    <source>
        <strain evidence="4 5">NBRC 109618</strain>
    </source>
</reference>
<dbReference type="Pfam" id="PF00534">
    <property type="entry name" value="Glycos_transf_1"/>
    <property type="match status" value="1"/>
</dbReference>
<evidence type="ECO:0000256" key="2">
    <source>
        <dbReference type="ARBA" id="ARBA00022679"/>
    </source>
</evidence>
<dbReference type="EMBL" id="BKAM01000010">
    <property type="protein sequence ID" value="GEP72158.1"/>
    <property type="molecule type" value="Genomic_DNA"/>
</dbReference>
<name>A0A512PLT8_9LACO</name>
<evidence type="ECO:0000259" key="3">
    <source>
        <dbReference type="Pfam" id="PF00534"/>
    </source>
</evidence>
<dbReference type="InterPro" id="IPR001296">
    <property type="entry name" value="Glyco_trans_1"/>
</dbReference>
<proteinExistence type="predicted"/>
<evidence type="ECO:0000313" key="4">
    <source>
        <dbReference type="EMBL" id="GEP72158.1"/>
    </source>
</evidence>
<gene>
    <name evidence="4" type="primary">tagE4</name>
    <name evidence="4" type="ORF">LRA02_10260</name>
</gene>
<dbReference type="OrthoDB" id="570545at2"/>
<evidence type="ECO:0000313" key="5">
    <source>
        <dbReference type="Proteomes" id="UP000321569"/>
    </source>
</evidence>
<dbReference type="AlphaFoldDB" id="A0A512PLT8"/>
<feature type="domain" description="Glycosyl transferase family 1" evidence="3">
    <location>
        <begin position="310"/>
        <end position="465"/>
    </location>
</feature>